<feature type="non-terminal residue" evidence="1">
    <location>
        <position position="1"/>
    </location>
</feature>
<evidence type="ECO:0000313" key="1">
    <source>
        <dbReference type="EMBL" id="SCC29200.1"/>
    </source>
</evidence>
<gene>
    <name evidence="1" type="ORF">GA0061080_10681</name>
</gene>
<proteinExistence type="predicted"/>
<evidence type="ECO:0000313" key="2">
    <source>
        <dbReference type="Proteomes" id="UP000199698"/>
    </source>
</evidence>
<dbReference type="EMBL" id="FMBA01000068">
    <property type="protein sequence ID" value="SCC29200.1"/>
    <property type="molecule type" value="Genomic_DNA"/>
</dbReference>
<dbReference type="Proteomes" id="UP000199698">
    <property type="component" value="Unassembled WGS sequence"/>
</dbReference>
<dbReference type="AlphaFoldDB" id="A0A1C4DD95"/>
<keyword evidence="2" id="KW-1185">Reference proteome</keyword>
<name>A0A1C4DD95_9GAMM</name>
<protein>
    <submittedName>
        <fullName evidence="1">Uncharacterized protein</fullName>
    </submittedName>
</protein>
<accession>A0A1C4DD95</accession>
<dbReference type="STRING" id="1798183.GA0061080_10681"/>
<organism evidence="1 2">
    <name type="scientific">Gilliamella intestini</name>
    <dbReference type="NCBI Taxonomy" id="1798183"/>
    <lineage>
        <taxon>Bacteria</taxon>
        <taxon>Pseudomonadati</taxon>
        <taxon>Pseudomonadota</taxon>
        <taxon>Gammaproteobacteria</taxon>
        <taxon>Orbales</taxon>
        <taxon>Orbaceae</taxon>
        <taxon>Gilliamella</taxon>
    </lineage>
</organism>
<sequence length="76" mass="9132">DHFLLAAYSSLNYYEWMWINSYMAFSDNNLDRELMPEEEFTWPIKVNWPEEIDKKSKASSLEAYQQIDAQYQQVGN</sequence>
<reference evidence="2" key="1">
    <citation type="submission" date="2016-08" db="EMBL/GenBank/DDBJ databases">
        <authorList>
            <person name="Varghese N."/>
            <person name="Submissions Spin"/>
        </authorList>
    </citation>
    <scope>NUCLEOTIDE SEQUENCE [LARGE SCALE GENOMIC DNA]</scope>
    <source>
        <strain evidence="2">R-53144</strain>
    </source>
</reference>